<dbReference type="Proteomes" id="UP000005239">
    <property type="component" value="Unassembled WGS sequence"/>
</dbReference>
<proteinExistence type="predicted"/>
<protein>
    <submittedName>
        <fullName evidence="1">Uncharacterized protein</fullName>
    </submittedName>
</protein>
<dbReference type="EnsemblMetazoa" id="PPA18594.1">
    <property type="protein sequence ID" value="PPA18594.1"/>
    <property type="gene ID" value="WBGene00108148"/>
</dbReference>
<gene>
    <name evidence="1" type="primary">WBGene00108148</name>
</gene>
<dbReference type="AlphaFoldDB" id="A0A2A6B7B5"/>
<reference evidence="1" key="2">
    <citation type="submission" date="2022-06" db="UniProtKB">
        <authorList>
            <consortium name="EnsemblMetazoa"/>
        </authorList>
    </citation>
    <scope>IDENTIFICATION</scope>
    <source>
        <strain evidence="1">PS312</strain>
    </source>
</reference>
<accession>A0A2A6B7B5</accession>
<organism evidence="1 2">
    <name type="scientific">Pristionchus pacificus</name>
    <name type="common">Parasitic nematode worm</name>
    <dbReference type="NCBI Taxonomy" id="54126"/>
    <lineage>
        <taxon>Eukaryota</taxon>
        <taxon>Metazoa</taxon>
        <taxon>Ecdysozoa</taxon>
        <taxon>Nematoda</taxon>
        <taxon>Chromadorea</taxon>
        <taxon>Rhabditida</taxon>
        <taxon>Rhabditina</taxon>
        <taxon>Diplogasteromorpha</taxon>
        <taxon>Diplogasteroidea</taxon>
        <taxon>Neodiplogasteridae</taxon>
        <taxon>Pristionchus</taxon>
    </lineage>
</organism>
<name>A0A2A6B7B5_PRIPA</name>
<sequence>MLPPSHCLSSLYFLVSLKSDSTRACCSVASGGQRYPRTECTRIVHHSDLTSPLIPNYITCRYDAALRLGQADMRQQWSRSMSTVPDWMRARSELHGSIGNEEGPIRIIKTIHFDNHVSYGWVGSLPEKVECASKSAQPPKLSLPPHSTALPVQHLAPPISRRTTLLVDGVTEQLRLDWFRLVSVRGTSNDLECIGDISVFAGDLEPEEEIGQFHRITGSLDDGREEEGEGDDTLSDNLQKAEGYQKRGVWCDFEPRSACDVHRYSLVILVIEKNNKDKTSNEEIIEIPRARESRTKENCSPRKQPNKVTREKVKIYLNKCDMIKRAANVIITMVVATTEDFGKACSILLYAVDAQRQFEEFNKNSDRVEYARCESAKGAAENAVERAKEYVNTASEDHPNASIIFRRERAKAVKILREKKRAHILG</sequence>
<accession>A0A8R1UBT7</accession>
<evidence type="ECO:0000313" key="2">
    <source>
        <dbReference type="Proteomes" id="UP000005239"/>
    </source>
</evidence>
<evidence type="ECO:0000313" key="1">
    <source>
        <dbReference type="EnsemblMetazoa" id="PPA18594.1"/>
    </source>
</evidence>
<keyword evidence="2" id="KW-1185">Reference proteome</keyword>
<reference evidence="2" key="1">
    <citation type="journal article" date="2008" name="Nat. Genet.">
        <title>The Pristionchus pacificus genome provides a unique perspective on nematode lifestyle and parasitism.</title>
        <authorList>
            <person name="Dieterich C."/>
            <person name="Clifton S.W."/>
            <person name="Schuster L.N."/>
            <person name="Chinwalla A."/>
            <person name="Delehaunty K."/>
            <person name="Dinkelacker I."/>
            <person name="Fulton L."/>
            <person name="Fulton R."/>
            <person name="Godfrey J."/>
            <person name="Minx P."/>
            <person name="Mitreva M."/>
            <person name="Roeseler W."/>
            <person name="Tian H."/>
            <person name="Witte H."/>
            <person name="Yang S.P."/>
            <person name="Wilson R.K."/>
            <person name="Sommer R.J."/>
        </authorList>
    </citation>
    <scope>NUCLEOTIDE SEQUENCE [LARGE SCALE GENOMIC DNA]</scope>
    <source>
        <strain evidence="2">PS312</strain>
    </source>
</reference>